<keyword evidence="2" id="KW-1185">Reference proteome</keyword>
<proteinExistence type="predicted"/>
<protein>
    <submittedName>
        <fullName evidence="1">Uncharacterized protein</fullName>
    </submittedName>
</protein>
<evidence type="ECO:0000313" key="2">
    <source>
        <dbReference type="Proteomes" id="UP000800036"/>
    </source>
</evidence>
<gene>
    <name evidence="1" type="ORF">BU23DRAFT_162606</name>
</gene>
<name>A0A6A5V5P3_9PLEO</name>
<dbReference type="Proteomes" id="UP000800036">
    <property type="component" value="Unassembled WGS sequence"/>
</dbReference>
<organism evidence="1 2">
    <name type="scientific">Bimuria novae-zelandiae CBS 107.79</name>
    <dbReference type="NCBI Taxonomy" id="1447943"/>
    <lineage>
        <taxon>Eukaryota</taxon>
        <taxon>Fungi</taxon>
        <taxon>Dikarya</taxon>
        <taxon>Ascomycota</taxon>
        <taxon>Pezizomycotina</taxon>
        <taxon>Dothideomycetes</taxon>
        <taxon>Pleosporomycetidae</taxon>
        <taxon>Pleosporales</taxon>
        <taxon>Massarineae</taxon>
        <taxon>Didymosphaeriaceae</taxon>
        <taxon>Bimuria</taxon>
    </lineage>
</organism>
<reference evidence="1" key="1">
    <citation type="journal article" date="2020" name="Stud. Mycol.">
        <title>101 Dothideomycetes genomes: a test case for predicting lifestyles and emergence of pathogens.</title>
        <authorList>
            <person name="Haridas S."/>
            <person name="Albert R."/>
            <person name="Binder M."/>
            <person name="Bloem J."/>
            <person name="Labutti K."/>
            <person name="Salamov A."/>
            <person name="Andreopoulos B."/>
            <person name="Baker S."/>
            <person name="Barry K."/>
            <person name="Bills G."/>
            <person name="Bluhm B."/>
            <person name="Cannon C."/>
            <person name="Castanera R."/>
            <person name="Culley D."/>
            <person name="Daum C."/>
            <person name="Ezra D."/>
            <person name="Gonzalez J."/>
            <person name="Henrissat B."/>
            <person name="Kuo A."/>
            <person name="Liang C."/>
            <person name="Lipzen A."/>
            <person name="Lutzoni F."/>
            <person name="Magnuson J."/>
            <person name="Mondo S."/>
            <person name="Nolan M."/>
            <person name="Ohm R."/>
            <person name="Pangilinan J."/>
            <person name="Park H.-J."/>
            <person name="Ramirez L."/>
            <person name="Alfaro M."/>
            <person name="Sun H."/>
            <person name="Tritt A."/>
            <person name="Yoshinaga Y."/>
            <person name="Zwiers L.-H."/>
            <person name="Turgeon B."/>
            <person name="Goodwin S."/>
            <person name="Spatafora J."/>
            <person name="Crous P."/>
            <person name="Grigoriev I."/>
        </authorList>
    </citation>
    <scope>NUCLEOTIDE SEQUENCE</scope>
    <source>
        <strain evidence="1">CBS 107.79</strain>
    </source>
</reference>
<accession>A0A6A5V5P3</accession>
<evidence type="ECO:0000313" key="1">
    <source>
        <dbReference type="EMBL" id="KAF1972384.1"/>
    </source>
</evidence>
<dbReference type="EMBL" id="ML976687">
    <property type="protein sequence ID" value="KAF1972384.1"/>
    <property type="molecule type" value="Genomic_DNA"/>
</dbReference>
<sequence>MPSCPSCLPGCAHHHHHCRLNYTSTGRRNNCGQHSKSSMRLAEMGVFFFFFFA</sequence>
<dbReference type="AlphaFoldDB" id="A0A6A5V5P3"/>